<evidence type="ECO:0000256" key="2">
    <source>
        <dbReference type="ARBA" id="ARBA00022448"/>
    </source>
</evidence>
<dbReference type="GO" id="GO:0022857">
    <property type="term" value="F:transmembrane transporter activity"/>
    <property type="evidence" value="ECO:0007669"/>
    <property type="project" value="InterPro"/>
</dbReference>
<dbReference type="PROSITE" id="PS00218">
    <property type="entry name" value="AMINO_ACID_PERMEASE_1"/>
    <property type="match status" value="1"/>
</dbReference>
<evidence type="ECO:0000256" key="1">
    <source>
        <dbReference type="ARBA" id="ARBA00004141"/>
    </source>
</evidence>
<evidence type="ECO:0000256" key="3">
    <source>
        <dbReference type="ARBA" id="ARBA00022692"/>
    </source>
</evidence>
<name>A0A8H3IAP5_9LECA</name>
<comment type="caution">
    <text evidence="7">The sequence shown here is derived from an EMBL/GenBank/DDBJ whole genome shotgun (WGS) entry which is preliminary data.</text>
</comment>
<sequence>MADEKSEKTALPRREDGLEAQDAEHTSYFNASGHRDQLKRQYGLLSICGLALAIDNAWVALGGSITVSIANGGPAGVLYELLVAGFYYLFIAASIAELTSSLPTAGGVYHWASITPGPKYGRALGFFAGYLNYFGWMFDLASIISIPANVVVQMYAVFHPDLVIQPWHVYLAYVLITWSCCFFVIFGNRLLPVVNHFGLFMIIVGGIITVIVCAAMPAVRADSSFVWSSFNENNITGWPSGVAFLTGVLNGAFTIGTPDAVTKMAEELPDPKRDMPKAVLVQVGLGIISESLS</sequence>
<evidence type="ECO:0000313" key="8">
    <source>
        <dbReference type="Proteomes" id="UP000664169"/>
    </source>
</evidence>
<keyword evidence="8" id="KW-1185">Reference proteome</keyword>
<feature type="transmembrane region" description="Helical" evidence="6">
    <location>
        <begin position="133"/>
        <end position="158"/>
    </location>
</feature>
<keyword evidence="5 6" id="KW-0472">Membrane</keyword>
<protein>
    <recommendedName>
        <fullName evidence="9">Choline transporter</fullName>
    </recommendedName>
</protein>
<feature type="transmembrane region" description="Helical" evidence="6">
    <location>
        <begin position="42"/>
        <end position="65"/>
    </location>
</feature>
<evidence type="ECO:0008006" key="9">
    <source>
        <dbReference type="Google" id="ProtNLM"/>
    </source>
</evidence>
<keyword evidence="2" id="KW-0813">Transport</keyword>
<evidence type="ECO:0000256" key="6">
    <source>
        <dbReference type="SAM" id="Phobius"/>
    </source>
</evidence>
<comment type="subcellular location">
    <subcellularLocation>
        <location evidence="1">Membrane</location>
        <topology evidence="1">Multi-pass membrane protein</topology>
    </subcellularLocation>
</comment>
<organism evidence="7 8">
    <name type="scientific">Gomphillus americanus</name>
    <dbReference type="NCBI Taxonomy" id="1940652"/>
    <lineage>
        <taxon>Eukaryota</taxon>
        <taxon>Fungi</taxon>
        <taxon>Dikarya</taxon>
        <taxon>Ascomycota</taxon>
        <taxon>Pezizomycotina</taxon>
        <taxon>Lecanoromycetes</taxon>
        <taxon>OSLEUM clade</taxon>
        <taxon>Ostropomycetidae</taxon>
        <taxon>Ostropales</taxon>
        <taxon>Graphidaceae</taxon>
        <taxon>Gomphilloideae</taxon>
        <taxon>Gomphillus</taxon>
    </lineage>
</organism>
<feature type="transmembrane region" description="Helical" evidence="6">
    <location>
        <begin position="77"/>
        <end position="96"/>
    </location>
</feature>
<evidence type="ECO:0000313" key="7">
    <source>
        <dbReference type="EMBL" id="CAF9906594.1"/>
    </source>
</evidence>
<feature type="transmembrane region" description="Helical" evidence="6">
    <location>
        <begin position="170"/>
        <end position="191"/>
    </location>
</feature>
<dbReference type="GO" id="GO:0006865">
    <property type="term" value="P:amino acid transport"/>
    <property type="evidence" value="ECO:0007669"/>
    <property type="project" value="InterPro"/>
</dbReference>
<dbReference type="InterPro" id="IPR002293">
    <property type="entry name" value="AA/rel_permease1"/>
</dbReference>
<keyword evidence="3 6" id="KW-0812">Transmembrane</keyword>
<feature type="transmembrane region" description="Helical" evidence="6">
    <location>
        <begin position="197"/>
        <end position="219"/>
    </location>
</feature>
<keyword evidence="4 6" id="KW-1133">Transmembrane helix</keyword>
<dbReference type="GO" id="GO:0016020">
    <property type="term" value="C:membrane"/>
    <property type="evidence" value="ECO:0007669"/>
    <property type="project" value="UniProtKB-SubCell"/>
</dbReference>
<dbReference type="Proteomes" id="UP000664169">
    <property type="component" value="Unassembled WGS sequence"/>
</dbReference>
<proteinExistence type="predicted"/>
<evidence type="ECO:0000256" key="5">
    <source>
        <dbReference type="ARBA" id="ARBA00023136"/>
    </source>
</evidence>
<dbReference type="AlphaFoldDB" id="A0A8H3IAP5"/>
<dbReference type="Pfam" id="PF13520">
    <property type="entry name" value="AA_permease_2"/>
    <property type="match status" value="1"/>
</dbReference>
<dbReference type="EMBL" id="CAJPDQ010000003">
    <property type="protein sequence ID" value="CAF9906594.1"/>
    <property type="molecule type" value="Genomic_DNA"/>
</dbReference>
<reference evidence="7" key="1">
    <citation type="submission" date="2021-03" db="EMBL/GenBank/DDBJ databases">
        <authorList>
            <person name="Tagirdzhanova G."/>
        </authorList>
    </citation>
    <scope>NUCLEOTIDE SEQUENCE</scope>
</reference>
<dbReference type="Gene3D" id="1.20.1740.10">
    <property type="entry name" value="Amino acid/polyamine transporter I"/>
    <property type="match status" value="1"/>
</dbReference>
<evidence type="ECO:0000256" key="4">
    <source>
        <dbReference type="ARBA" id="ARBA00022989"/>
    </source>
</evidence>
<dbReference type="InterPro" id="IPR004840">
    <property type="entry name" value="Amino_acid_permease_CS"/>
</dbReference>
<gene>
    <name evidence="7" type="ORF">GOMPHAMPRED_004801</name>
</gene>
<dbReference type="PANTHER" id="PTHR45649">
    <property type="entry name" value="AMINO-ACID PERMEASE BAT1"/>
    <property type="match status" value="1"/>
</dbReference>
<accession>A0A8H3IAP5</accession>
<dbReference type="OrthoDB" id="3900342at2759"/>
<dbReference type="PANTHER" id="PTHR45649:SF27">
    <property type="entry name" value="CHOLINE TRANSPORTER (EUROFUNG)"/>
    <property type="match status" value="1"/>
</dbReference>